<keyword evidence="9 11" id="KW-0472">Membrane</keyword>
<keyword evidence="14" id="KW-0675">Receptor</keyword>
<dbReference type="PROSITE" id="PS52016">
    <property type="entry name" value="TONB_DEPENDENT_REC_3"/>
    <property type="match status" value="1"/>
</dbReference>
<keyword evidence="2 11" id="KW-0813">Transport</keyword>
<proteinExistence type="inferred from homology"/>
<keyword evidence="7" id="KW-0406">Ion transport</keyword>
<protein>
    <submittedName>
        <fullName evidence="14">TonB-dependent receptor</fullName>
    </submittedName>
</protein>
<dbReference type="InterPro" id="IPR036942">
    <property type="entry name" value="Beta-barrel_TonB_sf"/>
</dbReference>
<keyword evidence="10 11" id="KW-0998">Cell outer membrane</keyword>
<dbReference type="PANTHER" id="PTHR32552">
    <property type="entry name" value="FERRICHROME IRON RECEPTOR-RELATED"/>
    <property type="match status" value="1"/>
</dbReference>
<name>A0A538SVA9_UNCEI</name>
<evidence type="ECO:0000313" key="14">
    <source>
        <dbReference type="EMBL" id="TMQ55327.1"/>
    </source>
</evidence>
<evidence type="ECO:0000256" key="3">
    <source>
        <dbReference type="ARBA" id="ARBA00022452"/>
    </source>
</evidence>
<evidence type="ECO:0000313" key="15">
    <source>
        <dbReference type="Proteomes" id="UP000317716"/>
    </source>
</evidence>
<evidence type="ECO:0000256" key="9">
    <source>
        <dbReference type="ARBA" id="ARBA00023136"/>
    </source>
</evidence>
<dbReference type="GO" id="GO:0006826">
    <property type="term" value="P:iron ion transport"/>
    <property type="evidence" value="ECO:0007669"/>
    <property type="project" value="UniProtKB-KW"/>
</dbReference>
<keyword evidence="6" id="KW-0408">Iron</keyword>
<comment type="caution">
    <text evidence="14">The sequence shown here is derived from an EMBL/GenBank/DDBJ whole genome shotgun (WGS) entry which is preliminary data.</text>
</comment>
<dbReference type="EMBL" id="VBOS01000221">
    <property type="protein sequence ID" value="TMQ55327.1"/>
    <property type="molecule type" value="Genomic_DNA"/>
</dbReference>
<evidence type="ECO:0000256" key="2">
    <source>
        <dbReference type="ARBA" id="ARBA00022448"/>
    </source>
</evidence>
<dbReference type="GO" id="GO:0009279">
    <property type="term" value="C:cell outer membrane"/>
    <property type="evidence" value="ECO:0007669"/>
    <property type="project" value="UniProtKB-SubCell"/>
</dbReference>
<keyword evidence="4" id="KW-0410">Iron transport</keyword>
<evidence type="ECO:0000256" key="12">
    <source>
        <dbReference type="SAM" id="MobiDB-lite"/>
    </source>
</evidence>
<dbReference type="SUPFAM" id="SSF56935">
    <property type="entry name" value="Porins"/>
    <property type="match status" value="1"/>
</dbReference>
<evidence type="ECO:0000259" key="13">
    <source>
        <dbReference type="Pfam" id="PF00593"/>
    </source>
</evidence>
<evidence type="ECO:0000256" key="1">
    <source>
        <dbReference type="ARBA" id="ARBA00004571"/>
    </source>
</evidence>
<accession>A0A538SVA9</accession>
<evidence type="ECO:0000256" key="8">
    <source>
        <dbReference type="ARBA" id="ARBA00023077"/>
    </source>
</evidence>
<feature type="non-terminal residue" evidence="14">
    <location>
        <position position="1"/>
    </location>
</feature>
<evidence type="ECO:0000256" key="6">
    <source>
        <dbReference type="ARBA" id="ARBA00023004"/>
    </source>
</evidence>
<evidence type="ECO:0000256" key="11">
    <source>
        <dbReference type="PROSITE-ProRule" id="PRU01360"/>
    </source>
</evidence>
<dbReference type="Gene3D" id="2.40.170.20">
    <property type="entry name" value="TonB-dependent receptor, beta-barrel domain"/>
    <property type="match status" value="1"/>
</dbReference>
<feature type="domain" description="TonB-dependent receptor-like beta-barrel" evidence="13">
    <location>
        <begin position="24"/>
        <end position="338"/>
    </location>
</feature>
<comment type="similarity">
    <text evidence="11">Belongs to the TonB-dependent receptor family.</text>
</comment>
<comment type="subcellular location">
    <subcellularLocation>
        <location evidence="1 11">Cell outer membrane</location>
        <topology evidence="1 11">Multi-pass membrane protein</topology>
    </subcellularLocation>
</comment>
<evidence type="ECO:0000256" key="7">
    <source>
        <dbReference type="ARBA" id="ARBA00023065"/>
    </source>
</evidence>
<gene>
    <name evidence="14" type="ORF">E6K72_06560</name>
</gene>
<dbReference type="InterPro" id="IPR000531">
    <property type="entry name" value="Beta-barrel_TonB"/>
</dbReference>
<keyword evidence="5 11" id="KW-0812">Transmembrane</keyword>
<dbReference type="Proteomes" id="UP000317716">
    <property type="component" value="Unassembled WGS sequence"/>
</dbReference>
<feature type="region of interest" description="Disordered" evidence="12">
    <location>
        <begin position="94"/>
        <end position="115"/>
    </location>
</feature>
<sequence length="371" mass="41415">EDMRLVTHFKGAGTHEAVFGAALTWGETKGSAHEFEFDQVLSRYPEIPSTPDTGDFRDFEDRRTFFGLYAHDAWTPQPRVTFEGGARLDLVSEELETEQDQPTGPTKVKDNRDDTDVSGDISALVRLLPEGGAKRIQTMNLYGSVRRGFKPAAPNLAEAEAAEILEPEHTTSWEVGLKTRALEEVGVDLSYFDMTFENMVVSILGPGGGPELTNAGKERFKGFEADARWAPRAFAGSSIQVGYAHHDARFVDFTFVTPDSQLRDVSGKHLELVPQELCNVRVNVQMPAGIGLWGAMRYQGERPFNRRNTFFADPYTEWDAGASWNRAKWRVSVVGRNLSEDRHVVTESEIGDSQFYVAPPARVTAEVAYRF</sequence>
<keyword evidence="3 11" id="KW-1134">Transmembrane beta strand</keyword>
<dbReference type="Pfam" id="PF00593">
    <property type="entry name" value="TonB_dep_Rec_b-barrel"/>
    <property type="match status" value="1"/>
</dbReference>
<dbReference type="InterPro" id="IPR039426">
    <property type="entry name" value="TonB-dep_rcpt-like"/>
</dbReference>
<keyword evidence="8" id="KW-0798">TonB box</keyword>
<organism evidence="14 15">
    <name type="scientific">Eiseniibacteriota bacterium</name>
    <dbReference type="NCBI Taxonomy" id="2212470"/>
    <lineage>
        <taxon>Bacteria</taxon>
        <taxon>Candidatus Eiseniibacteriota</taxon>
    </lineage>
</organism>
<evidence type="ECO:0000256" key="4">
    <source>
        <dbReference type="ARBA" id="ARBA00022496"/>
    </source>
</evidence>
<dbReference type="AlphaFoldDB" id="A0A538SVA9"/>
<evidence type="ECO:0000256" key="5">
    <source>
        <dbReference type="ARBA" id="ARBA00022692"/>
    </source>
</evidence>
<reference evidence="14 15" key="1">
    <citation type="journal article" date="2019" name="Nat. Microbiol.">
        <title>Mediterranean grassland soil C-N compound turnover is dependent on rainfall and depth, and is mediated by genomically divergent microorganisms.</title>
        <authorList>
            <person name="Diamond S."/>
            <person name="Andeer P.F."/>
            <person name="Li Z."/>
            <person name="Crits-Christoph A."/>
            <person name="Burstein D."/>
            <person name="Anantharaman K."/>
            <person name="Lane K.R."/>
            <person name="Thomas B.C."/>
            <person name="Pan C."/>
            <person name="Northen T.R."/>
            <person name="Banfield J.F."/>
        </authorList>
    </citation>
    <scope>NUCLEOTIDE SEQUENCE [LARGE SCALE GENOMIC DNA]</scope>
    <source>
        <strain evidence="14">WS_2</strain>
    </source>
</reference>
<dbReference type="PANTHER" id="PTHR32552:SF81">
    <property type="entry name" value="TONB-DEPENDENT OUTER MEMBRANE RECEPTOR"/>
    <property type="match status" value="1"/>
</dbReference>
<evidence type="ECO:0000256" key="10">
    <source>
        <dbReference type="ARBA" id="ARBA00023237"/>
    </source>
</evidence>